<feature type="domain" description="ShKT" evidence="1">
    <location>
        <begin position="4"/>
        <end position="24"/>
    </location>
</feature>
<keyword evidence="3" id="KW-1185">Reference proteome</keyword>
<comment type="caution">
    <text evidence="2">The sequence shown here is derived from an EMBL/GenBank/DDBJ whole genome shotgun (WGS) entry which is preliminary data.</text>
</comment>
<organism evidence="2 3">
    <name type="scientific">Trichostrongylus colubriformis</name>
    <name type="common">Black scour worm</name>
    <dbReference type="NCBI Taxonomy" id="6319"/>
    <lineage>
        <taxon>Eukaryota</taxon>
        <taxon>Metazoa</taxon>
        <taxon>Ecdysozoa</taxon>
        <taxon>Nematoda</taxon>
        <taxon>Chromadorea</taxon>
        <taxon>Rhabditida</taxon>
        <taxon>Rhabditina</taxon>
        <taxon>Rhabditomorpha</taxon>
        <taxon>Strongyloidea</taxon>
        <taxon>Trichostrongylidae</taxon>
        <taxon>Trichostrongylus</taxon>
    </lineage>
</organism>
<sequence length="68" mass="7658">MDLCRDRDFIDMMAVFCPRSCMLCTHPAPSGECQELIDDCASREQFCTTTKTSEYQKTMGCGRTCGKC</sequence>
<reference evidence="2 3" key="1">
    <citation type="submission" date="2019-10" db="EMBL/GenBank/DDBJ databases">
        <title>Assembly and Annotation for the nematode Trichostrongylus colubriformis.</title>
        <authorList>
            <person name="Martin J."/>
        </authorList>
    </citation>
    <scope>NUCLEOTIDE SEQUENCE [LARGE SCALE GENOMIC DNA]</scope>
    <source>
        <strain evidence="2">G859</strain>
        <tissue evidence="2">Whole worm</tissue>
    </source>
</reference>
<evidence type="ECO:0000259" key="1">
    <source>
        <dbReference type="Pfam" id="PF01549"/>
    </source>
</evidence>
<name>A0AAN8IVW2_TRICO</name>
<protein>
    <submittedName>
        <fullName evidence="2">ShKT domain-containing protein</fullName>
    </submittedName>
</protein>
<dbReference type="AlphaFoldDB" id="A0AAN8IVW2"/>
<dbReference type="EMBL" id="WIXE01001407">
    <property type="protein sequence ID" value="KAK5985728.1"/>
    <property type="molecule type" value="Genomic_DNA"/>
</dbReference>
<dbReference type="Pfam" id="PF01549">
    <property type="entry name" value="ShK"/>
    <property type="match status" value="2"/>
</dbReference>
<dbReference type="Proteomes" id="UP001331761">
    <property type="component" value="Unassembled WGS sequence"/>
</dbReference>
<dbReference type="InterPro" id="IPR003582">
    <property type="entry name" value="ShKT_dom"/>
</dbReference>
<proteinExistence type="predicted"/>
<evidence type="ECO:0000313" key="3">
    <source>
        <dbReference type="Proteomes" id="UP001331761"/>
    </source>
</evidence>
<gene>
    <name evidence="2" type="ORF">GCK32_021348</name>
</gene>
<evidence type="ECO:0000313" key="2">
    <source>
        <dbReference type="EMBL" id="KAK5985728.1"/>
    </source>
</evidence>
<accession>A0AAN8IVW2</accession>
<feature type="domain" description="ShKT" evidence="1">
    <location>
        <begin position="33"/>
        <end position="68"/>
    </location>
</feature>